<feature type="transmembrane region" description="Helical" evidence="1">
    <location>
        <begin position="172"/>
        <end position="192"/>
    </location>
</feature>
<evidence type="ECO:0000313" key="4">
    <source>
        <dbReference type="Proteomes" id="UP000306740"/>
    </source>
</evidence>
<dbReference type="OrthoDB" id="2988755at2"/>
<protein>
    <submittedName>
        <fullName evidence="2">Uncharacterized protein</fullName>
    </submittedName>
</protein>
<dbReference type="Proteomes" id="UP000306740">
    <property type="component" value="Unassembled WGS sequence"/>
</dbReference>
<proteinExistence type="predicted"/>
<dbReference type="AlphaFoldDB" id="A0A5C4MHN2"/>
<evidence type="ECO:0000313" key="2">
    <source>
        <dbReference type="EMBL" id="TNC40485.1"/>
    </source>
</evidence>
<organism evidence="2 4">
    <name type="scientific">Mumia zhuanghuii</name>
    <dbReference type="NCBI Taxonomy" id="2585211"/>
    <lineage>
        <taxon>Bacteria</taxon>
        <taxon>Bacillati</taxon>
        <taxon>Actinomycetota</taxon>
        <taxon>Actinomycetes</taxon>
        <taxon>Propionibacteriales</taxon>
        <taxon>Nocardioidaceae</taxon>
        <taxon>Mumia</taxon>
    </lineage>
</organism>
<feature type="transmembrane region" description="Helical" evidence="1">
    <location>
        <begin position="21"/>
        <end position="41"/>
    </location>
</feature>
<dbReference type="EMBL" id="VDFR01000109">
    <property type="protein sequence ID" value="TNC40485.1"/>
    <property type="molecule type" value="Genomic_DNA"/>
</dbReference>
<dbReference type="RefSeq" id="WP_139105967.1">
    <property type="nucleotide sequence ID" value="NZ_VDFR01000057.1"/>
</dbReference>
<evidence type="ECO:0000313" key="3">
    <source>
        <dbReference type="EMBL" id="TNC46316.1"/>
    </source>
</evidence>
<name>A0A5C4MHN2_9ACTN</name>
<accession>A0A5C4MHN2</accession>
<keyword evidence="1" id="KW-0812">Transmembrane</keyword>
<sequence length="193" mass="20473">MTSRTDEDHGARSAQDRLLWVLRRWPTVLGVTTGAFIVSDMSDGSEAALVLVVAALAYLATAVLERQGLIWAVVAAEMVVVVVLQSLDVDPVPVLAVAAVVLALVGAVRRRWGPSRFETLYPWLTGLFLVAGLVGAYAIPVPAGVVVGVALIGHAVWDAVHWRKDAVVSRPFAEWCGTLDFVLGVGVLVVVLG</sequence>
<comment type="caution">
    <text evidence="2">The sequence shown here is derived from an EMBL/GenBank/DDBJ whole genome shotgun (WGS) entry which is preliminary data.</text>
</comment>
<keyword evidence="1" id="KW-0472">Membrane</keyword>
<keyword evidence="1" id="KW-1133">Transmembrane helix</keyword>
<feature type="transmembrane region" description="Helical" evidence="1">
    <location>
        <begin position="92"/>
        <end position="108"/>
    </location>
</feature>
<dbReference type="EMBL" id="VDFR01000057">
    <property type="protein sequence ID" value="TNC46316.1"/>
    <property type="molecule type" value="Genomic_DNA"/>
</dbReference>
<evidence type="ECO:0000256" key="1">
    <source>
        <dbReference type="SAM" id="Phobius"/>
    </source>
</evidence>
<feature type="transmembrane region" description="Helical" evidence="1">
    <location>
        <begin position="47"/>
        <end position="64"/>
    </location>
</feature>
<reference evidence="2 4" key="1">
    <citation type="submission" date="2019-05" db="EMBL/GenBank/DDBJ databases">
        <title>Mumia sp. nov., isolated from the intestinal contents of plateau pika (Ochotona curzoniae) in the Qinghai-Tibet plateau of China.</title>
        <authorList>
            <person name="Tian Z."/>
        </authorList>
    </citation>
    <scope>NUCLEOTIDE SEQUENCE [LARGE SCALE GENOMIC DNA]</scope>
    <source>
        <strain evidence="4">527</strain>
        <strain evidence="2">Z527</strain>
    </source>
</reference>
<gene>
    <name evidence="3" type="ORF">FHE65_12840</name>
    <name evidence="2" type="ORF">FHE65_22975</name>
</gene>
<feature type="transmembrane region" description="Helical" evidence="1">
    <location>
        <begin position="69"/>
        <end position="86"/>
    </location>
</feature>